<keyword evidence="10" id="KW-0175">Coiled coil</keyword>
<keyword evidence="4 9" id="KW-1003">Cell membrane</keyword>
<reference evidence="13 14" key="1">
    <citation type="submission" date="2020-11" db="EMBL/GenBank/DDBJ databases">
        <authorList>
            <person name="Lassalle F."/>
        </authorList>
    </citation>
    <scope>NUCLEOTIDE SEQUENCE [LARGE SCALE GENOMIC DNA]</scope>
    <source>
        <strain evidence="13 14">JC140</strain>
    </source>
</reference>
<comment type="subcellular location">
    <subcellularLocation>
        <location evidence="1 9">Cell inner membrane</location>
        <topology evidence="1 9">Single-pass membrane protein</topology>
    </subcellularLocation>
</comment>
<evidence type="ECO:0000256" key="1">
    <source>
        <dbReference type="ARBA" id="ARBA00004377"/>
    </source>
</evidence>
<dbReference type="EMBL" id="CABFWF030000010">
    <property type="protein sequence ID" value="CAD7032239.1"/>
    <property type="molecule type" value="Genomic_DNA"/>
</dbReference>
<evidence type="ECO:0000256" key="7">
    <source>
        <dbReference type="ARBA" id="ARBA00022989"/>
    </source>
</evidence>
<evidence type="ECO:0000313" key="13">
    <source>
        <dbReference type="EMBL" id="CAD7032239.1"/>
    </source>
</evidence>
<dbReference type="InterPro" id="IPR058982">
    <property type="entry name" value="Beta-barrel_AprE"/>
</dbReference>
<dbReference type="InterPro" id="IPR006144">
    <property type="entry name" value="Secretion_HlyD_CS"/>
</dbReference>
<dbReference type="RefSeq" id="WP_185927934.1">
    <property type="nucleotide sequence ID" value="NZ_CABFWF030000010.1"/>
</dbReference>
<comment type="caution">
    <text evidence="13">The sequence shown here is derived from an EMBL/GenBank/DDBJ whole genome shotgun (WGS) entry which is preliminary data.</text>
</comment>
<dbReference type="PRINTS" id="PR01490">
    <property type="entry name" value="RTXTOXIND"/>
</dbReference>
<feature type="domain" description="AprE-like beta-barrel" evidence="12">
    <location>
        <begin position="324"/>
        <end position="413"/>
    </location>
</feature>
<evidence type="ECO:0000259" key="12">
    <source>
        <dbReference type="Pfam" id="PF26002"/>
    </source>
</evidence>
<dbReference type="Pfam" id="PF26002">
    <property type="entry name" value="Beta-barrel_AprE"/>
    <property type="match status" value="1"/>
</dbReference>
<evidence type="ECO:0000256" key="9">
    <source>
        <dbReference type="RuleBase" id="RU365093"/>
    </source>
</evidence>
<evidence type="ECO:0000256" key="4">
    <source>
        <dbReference type="ARBA" id="ARBA00022475"/>
    </source>
</evidence>
<evidence type="ECO:0000256" key="3">
    <source>
        <dbReference type="ARBA" id="ARBA00022448"/>
    </source>
</evidence>
<dbReference type="PANTHER" id="PTHR30386">
    <property type="entry name" value="MEMBRANE FUSION SUBUNIT OF EMRAB-TOLC MULTIDRUG EFFLUX PUMP"/>
    <property type="match status" value="1"/>
</dbReference>
<evidence type="ECO:0000256" key="5">
    <source>
        <dbReference type="ARBA" id="ARBA00022519"/>
    </source>
</evidence>
<dbReference type="Gene3D" id="2.40.50.100">
    <property type="match status" value="1"/>
</dbReference>
<keyword evidence="5 9" id="KW-0997">Cell inner membrane</keyword>
<gene>
    <name evidence="13" type="ORF">REJC140_03026</name>
</gene>
<evidence type="ECO:0000256" key="10">
    <source>
        <dbReference type="SAM" id="Coils"/>
    </source>
</evidence>
<keyword evidence="14" id="KW-1185">Reference proteome</keyword>
<keyword evidence="7 9" id="KW-1133">Transmembrane helix</keyword>
<dbReference type="InterPro" id="IPR050739">
    <property type="entry name" value="MFP"/>
</dbReference>
<evidence type="ECO:0000256" key="8">
    <source>
        <dbReference type="ARBA" id="ARBA00023136"/>
    </source>
</evidence>
<dbReference type="Pfam" id="PF25994">
    <property type="entry name" value="HH_AprE"/>
    <property type="match status" value="1"/>
</dbReference>
<evidence type="ECO:0000259" key="11">
    <source>
        <dbReference type="Pfam" id="PF25994"/>
    </source>
</evidence>
<dbReference type="InterPro" id="IPR010129">
    <property type="entry name" value="T1SS_HlyD"/>
</dbReference>
<comment type="similarity">
    <text evidence="2 9">Belongs to the membrane fusion protein (MFP) (TC 8.A.1) family.</text>
</comment>
<feature type="domain" description="AprE-like long alpha-helical hairpin" evidence="11">
    <location>
        <begin position="93"/>
        <end position="282"/>
    </location>
</feature>
<feature type="transmembrane region" description="Helical" evidence="9">
    <location>
        <begin position="18"/>
        <end position="39"/>
    </location>
</feature>
<evidence type="ECO:0000256" key="6">
    <source>
        <dbReference type="ARBA" id="ARBA00022692"/>
    </source>
</evidence>
<proteinExistence type="inferred from homology"/>
<protein>
    <recommendedName>
        <fullName evidence="9">Membrane fusion protein (MFP) family protein</fullName>
    </recommendedName>
</protein>
<dbReference type="PROSITE" id="PS00543">
    <property type="entry name" value="HLYD_FAMILY"/>
    <property type="match status" value="1"/>
</dbReference>
<accession>A0ABM8PIM4</accession>
<organism evidence="13 14">
    <name type="scientific">Pseudorhizobium endolithicum</name>
    <dbReference type="NCBI Taxonomy" id="1191678"/>
    <lineage>
        <taxon>Bacteria</taxon>
        <taxon>Pseudomonadati</taxon>
        <taxon>Pseudomonadota</taxon>
        <taxon>Alphaproteobacteria</taxon>
        <taxon>Hyphomicrobiales</taxon>
        <taxon>Rhizobiaceae</taxon>
        <taxon>Rhizobium/Agrobacterium group</taxon>
        <taxon>Pseudorhizobium</taxon>
    </lineage>
</organism>
<keyword evidence="3 9" id="KW-0813">Transport</keyword>
<evidence type="ECO:0000256" key="2">
    <source>
        <dbReference type="ARBA" id="ARBA00009477"/>
    </source>
</evidence>
<dbReference type="NCBIfam" id="TIGR01843">
    <property type="entry name" value="type_I_hlyD"/>
    <property type="match status" value="1"/>
</dbReference>
<dbReference type="PANTHER" id="PTHR30386:SF17">
    <property type="entry name" value="ALKALINE PROTEASE SECRETION PROTEIN APRE"/>
    <property type="match status" value="1"/>
</dbReference>
<evidence type="ECO:0000313" key="14">
    <source>
        <dbReference type="Proteomes" id="UP000606921"/>
    </source>
</evidence>
<dbReference type="InterPro" id="IPR058781">
    <property type="entry name" value="HH_AprE-like"/>
</dbReference>
<feature type="coiled-coil region" evidence="10">
    <location>
        <begin position="160"/>
        <end position="187"/>
    </location>
</feature>
<dbReference type="Gene3D" id="2.40.30.170">
    <property type="match status" value="1"/>
</dbReference>
<keyword evidence="6 9" id="KW-0812">Transmembrane</keyword>
<sequence>MQYNALDHVISRSIKRQIALSLTIAGVFLGGFAAAANWAEINGAVMSSGKIIVLGRAKQVEHADGGIIADIVVSEGDKVEAGQLLFRLDGTMAQANLGIIENQLLQLLAQESRLLAEQANRDDIDVPEDFASVPQERRALLIEAQKELMAARAATRASQKAQLAKQVAQLEEQVSALEAQRDAVDDNIVLVDDQLSRYTKLNDRGLIMHSQLIAIQRERASLGGSQAALTAEIIETQQARTQAELKLAQIDEAFYESVLTELDLKRAEIAKFSEERIAAQDKIRRLDIRAPMTGSLHELNIHTIGSVAAPGETLVSIIPHDDELIVEAKLSPTDIDQVHSGQNARIRLTSLSQRVTPELLASVIDISADLTHDQQTNTSYYLARLRIPDDELDKVGTQVLKPGMPAEVFVQTEARSILSYLIKPITDQITHAMREA</sequence>
<dbReference type="Proteomes" id="UP000606921">
    <property type="component" value="Unassembled WGS sequence"/>
</dbReference>
<keyword evidence="8 9" id="KW-0472">Membrane</keyword>
<name>A0ABM8PIM4_9HYPH</name>